<evidence type="ECO:0000313" key="2">
    <source>
        <dbReference type="EMBL" id="SNB73346.1"/>
    </source>
</evidence>
<keyword evidence="3" id="KW-1185">Reference proteome</keyword>
<accession>A0A238HIH9</accession>
<proteinExistence type="predicted"/>
<organism evidence="1">
    <name type="scientific">Kingella negevensis</name>
    <dbReference type="NCBI Taxonomy" id="1522312"/>
    <lineage>
        <taxon>Bacteria</taxon>
        <taxon>Pseudomonadati</taxon>
        <taxon>Pseudomonadota</taxon>
        <taxon>Betaproteobacteria</taxon>
        <taxon>Neisseriales</taxon>
        <taxon>Neisseriaceae</taxon>
        <taxon>Kingella</taxon>
    </lineage>
</organism>
<dbReference type="STRING" id="1522312.GCA_900177895_02015"/>
<dbReference type="AlphaFoldDB" id="A0A238HIH9"/>
<reference evidence="3" key="3">
    <citation type="submission" date="2017-06" db="EMBL/GenBank/DDBJ databases">
        <authorList>
            <person name="Laurent S."/>
        </authorList>
    </citation>
    <scope>NUCLEOTIDE SEQUENCE [LARGE SCALE GENOMIC DNA]</scope>
</reference>
<name>A0A238HIH9_9NEIS</name>
<dbReference type="EMBL" id="FXUV01000052">
    <property type="protein sequence ID" value="SMQ13202.1"/>
    <property type="molecule type" value="Genomic_DNA"/>
</dbReference>
<protein>
    <submittedName>
        <fullName evidence="1">Prophage CP4-57 regulatory protein (AlpA)</fullName>
    </submittedName>
</protein>
<reference evidence="1" key="1">
    <citation type="submission" date="2017-05" db="EMBL/GenBank/DDBJ databases">
        <authorList>
            <person name="Song R."/>
            <person name="Chenine A.L."/>
            <person name="Ruprecht R.M."/>
        </authorList>
    </citation>
    <scope>NUCLEOTIDE SEQUENCE</scope>
    <source>
        <strain evidence="1">Kingella_eburonensis</strain>
    </source>
</reference>
<dbReference type="RefSeq" id="WP_032133970.1">
    <property type="nucleotide sequence ID" value="NZ_CCNJ01000033.1"/>
</dbReference>
<dbReference type="Proteomes" id="UP000215450">
    <property type="component" value="Unassembled WGS sequence"/>
</dbReference>
<dbReference type="PANTHER" id="PTHR36154">
    <property type="entry name" value="DNA-BINDING TRANSCRIPTIONAL ACTIVATOR ALPA"/>
    <property type="match status" value="1"/>
</dbReference>
<dbReference type="GeneID" id="83626101"/>
<dbReference type="PANTHER" id="PTHR36154:SF1">
    <property type="entry name" value="DNA-BINDING TRANSCRIPTIONAL ACTIVATOR ALPA"/>
    <property type="match status" value="1"/>
</dbReference>
<reference evidence="2" key="2">
    <citation type="submission" date="2017-06" db="EMBL/GenBank/DDBJ databases">
        <authorList>
            <person name="Kim H.J."/>
            <person name="Triplett B.A."/>
        </authorList>
    </citation>
    <scope>NUCLEOTIDE SEQUENCE [LARGE SCALE GENOMIC DNA]</scope>
    <source>
        <strain evidence="2">Kingella_eburonensis</strain>
    </source>
</reference>
<dbReference type="InterPro" id="IPR010260">
    <property type="entry name" value="AlpA"/>
</dbReference>
<dbReference type="OrthoDB" id="9182156at2"/>
<evidence type="ECO:0000313" key="3">
    <source>
        <dbReference type="Proteomes" id="UP000215450"/>
    </source>
</evidence>
<dbReference type="Pfam" id="PF05930">
    <property type="entry name" value="Phage_AlpA"/>
    <property type="match status" value="1"/>
</dbReference>
<evidence type="ECO:0000313" key="1">
    <source>
        <dbReference type="EMBL" id="SMQ13202.1"/>
    </source>
</evidence>
<dbReference type="InterPro" id="IPR052931">
    <property type="entry name" value="Prophage_regulatory_activator"/>
</dbReference>
<gene>
    <name evidence="2" type="ORF">KEBURONENSIS_00259</name>
    <name evidence="1" type="ORF">KEBURONENSIS_00428</name>
</gene>
<sequence length="70" mass="7881">MNQVLRVKQVAECLGISVNSVWKKCNAKSHLYDPDFPQPFKVSANATGWLASEIHQFIQLKADQRKAAKP</sequence>
<dbReference type="EMBL" id="FXUV02000032">
    <property type="protein sequence ID" value="SNB73346.1"/>
    <property type="molecule type" value="Genomic_DNA"/>
</dbReference>